<reference evidence="2" key="1">
    <citation type="journal article" date="2017" name="Nat. Ecol. Evol.">
        <title>Genome expansion and lineage-specific genetic innovations in the forest pathogenic fungi Armillaria.</title>
        <authorList>
            <person name="Sipos G."/>
            <person name="Prasanna A.N."/>
            <person name="Walter M.C."/>
            <person name="O'Connor E."/>
            <person name="Balint B."/>
            <person name="Krizsan K."/>
            <person name="Kiss B."/>
            <person name="Hess J."/>
            <person name="Varga T."/>
            <person name="Slot J."/>
            <person name="Riley R."/>
            <person name="Boka B."/>
            <person name="Rigling D."/>
            <person name="Barry K."/>
            <person name="Lee J."/>
            <person name="Mihaltcheva S."/>
            <person name="LaButti K."/>
            <person name="Lipzen A."/>
            <person name="Waldron R."/>
            <person name="Moloney N.M."/>
            <person name="Sperisen C."/>
            <person name="Kredics L."/>
            <person name="Vagvoelgyi C."/>
            <person name="Patrignani A."/>
            <person name="Fitzpatrick D."/>
            <person name="Nagy I."/>
            <person name="Doyle S."/>
            <person name="Anderson J.B."/>
            <person name="Grigoriev I.V."/>
            <person name="Gueldener U."/>
            <person name="Muensterkoetter M."/>
            <person name="Nagy L.G."/>
        </authorList>
    </citation>
    <scope>NUCLEOTIDE SEQUENCE [LARGE SCALE GENOMIC DNA]</scope>
    <source>
        <strain evidence="2">28-4</strain>
    </source>
</reference>
<dbReference type="AlphaFoldDB" id="A0A2H3C016"/>
<gene>
    <name evidence="1" type="ORF">ARMSODRAFT_184349</name>
</gene>
<name>A0A2H3C016_9AGAR</name>
<dbReference type="EMBL" id="KZ293431">
    <property type="protein sequence ID" value="PBK68636.1"/>
    <property type="molecule type" value="Genomic_DNA"/>
</dbReference>
<dbReference type="Proteomes" id="UP000218334">
    <property type="component" value="Unassembled WGS sequence"/>
</dbReference>
<protein>
    <submittedName>
        <fullName evidence="1">Uncharacterized protein</fullName>
    </submittedName>
</protein>
<evidence type="ECO:0000313" key="2">
    <source>
        <dbReference type="Proteomes" id="UP000218334"/>
    </source>
</evidence>
<evidence type="ECO:0000313" key="1">
    <source>
        <dbReference type="EMBL" id="PBK68636.1"/>
    </source>
</evidence>
<keyword evidence="2" id="KW-1185">Reference proteome</keyword>
<accession>A0A2H3C016</accession>
<proteinExistence type="predicted"/>
<sequence length="166" mass="18463">MSIIQDDSTGAIVLRPVSIKATLPLQSGSDLLQSLLFPGVPLRNHRWPQLYRWTSPTYPLPFPIQCAATTLSNTCQLSHRALSFSEGLALGRFVDCPWPWCKKIILIAVGASSRMCPATTRSCWGNGRRKMHSTARPYIIPLPLDRCVFSIACGPPYKSLSNRSYE</sequence>
<organism evidence="1 2">
    <name type="scientific">Armillaria solidipes</name>
    <dbReference type="NCBI Taxonomy" id="1076256"/>
    <lineage>
        <taxon>Eukaryota</taxon>
        <taxon>Fungi</taxon>
        <taxon>Dikarya</taxon>
        <taxon>Basidiomycota</taxon>
        <taxon>Agaricomycotina</taxon>
        <taxon>Agaricomycetes</taxon>
        <taxon>Agaricomycetidae</taxon>
        <taxon>Agaricales</taxon>
        <taxon>Marasmiineae</taxon>
        <taxon>Physalacriaceae</taxon>
        <taxon>Armillaria</taxon>
    </lineage>
</organism>